<comment type="caution">
    <text evidence="2">The sequence shown here is derived from an EMBL/GenBank/DDBJ whole genome shotgun (WGS) entry which is preliminary data.</text>
</comment>
<accession>A0AAV1P0F7</accession>
<dbReference type="AlphaFoldDB" id="A0AAV1P0F7"/>
<keyword evidence="1" id="KW-1133">Transmembrane helix</keyword>
<evidence type="ECO:0000256" key="1">
    <source>
        <dbReference type="SAM" id="Phobius"/>
    </source>
</evidence>
<keyword evidence="1" id="KW-0812">Transmembrane</keyword>
<protein>
    <submittedName>
        <fullName evidence="2">Uncharacterized protein LOC121889369 isoform X1</fullName>
    </submittedName>
</protein>
<dbReference type="InterPro" id="IPR013783">
    <property type="entry name" value="Ig-like_fold"/>
</dbReference>
<sequence>MFIIPPPSFTGSESRVVTRTYSLSSLYHSEQHSRQERDFLLSLLFFKGSDSESLTKMFQSLEFFTLVFLSVSAESLTGNVLAPQNVSIQWINDFETKLSWDPPRDLVANCTPKYKVISMTRERYSGETRDVDTHEYCFYTVMKGGFLSLSVKTICGDKSGVVVHNFTYPDLVWNVMCYIRSSSNYECLWPTATDVPDLRFFFRFPSQSSNADCTAPLPLQECSSYLITNGKRTGCNLQDPTDDQIHMVFNGTLNNTLVRNTFRQTNPLVRPRALEWTITEAGDKFNINVTAPDYRPSRWTFLINYTECGKEKHQLQELKPAFQMPRLLHCPYYIQIKAEVDDGKGGWTPWSEKRSFGAITDPNPMVYAIIPIPIVFAALAVLTFICYRKNKETIFPKVPEPRDLVSDISDNNNKSNVRNLYIPAAEEEDCKITLVLDPQFTQLDS</sequence>
<evidence type="ECO:0000313" key="2">
    <source>
        <dbReference type="EMBL" id="CAK6965319.1"/>
    </source>
</evidence>
<dbReference type="Proteomes" id="UP001314229">
    <property type="component" value="Unassembled WGS sequence"/>
</dbReference>
<gene>
    <name evidence="2" type="ORF">FSCOSCO3_A022115</name>
</gene>
<feature type="transmembrane region" description="Helical" evidence="1">
    <location>
        <begin position="365"/>
        <end position="387"/>
    </location>
</feature>
<keyword evidence="1" id="KW-0472">Membrane</keyword>
<reference evidence="2 3" key="1">
    <citation type="submission" date="2024-01" db="EMBL/GenBank/DDBJ databases">
        <authorList>
            <person name="Alioto T."/>
            <person name="Alioto T."/>
            <person name="Gomez Garrido J."/>
        </authorList>
    </citation>
    <scope>NUCLEOTIDE SEQUENCE [LARGE SCALE GENOMIC DNA]</scope>
</reference>
<proteinExistence type="predicted"/>
<evidence type="ECO:0000313" key="3">
    <source>
        <dbReference type="Proteomes" id="UP001314229"/>
    </source>
</evidence>
<dbReference type="EMBL" id="CAWUFR010000081">
    <property type="protein sequence ID" value="CAK6965319.1"/>
    <property type="molecule type" value="Genomic_DNA"/>
</dbReference>
<organism evidence="2 3">
    <name type="scientific">Scomber scombrus</name>
    <name type="common">Atlantic mackerel</name>
    <name type="synonym">Scomber vernalis</name>
    <dbReference type="NCBI Taxonomy" id="13677"/>
    <lineage>
        <taxon>Eukaryota</taxon>
        <taxon>Metazoa</taxon>
        <taxon>Chordata</taxon>
        <taxon>Craniata</taxon>
        <taxon>Vertebrata</taxon>
        <taxon>Euteleostomi</taxon>
        <taxon>Actinopterygii</taxon>
        <taxon>Neopterygii</taxon>
        <taxon>Teleostei</taxon>
        <taxon>Neoteleostei</taxon>
        <taxon>Acanthomorphata</taxon>
        <taxon>Pelagiaria</taxon>
        <taxon>Scombriformes</taxon>
        <taxon>Scombridae</taxon>
        <taxon>Scomber</taxon>
    </lineage>
</organism>
<keyword evidence="3" id="KW-1185">Reference proteome</keyword>
<name>A0AAV1P0F7_SCOSC</name>
<dbReference type="Gene3D" id="2.60.40.10">
    <property type="entry name" value="Immunoglobulins"/>
    <property type="match status" value="1"/>
</dbReference>